<evidence type="ECO:0000313" key="5">
    <source>
        <dbReference type="Proteomes" id="UP000501107"/>
    </source>
</evidence>
<accession>A0A0B5NBS9</accession>
<evidence type="ECO:0000313" key="4">
    <source>
        <dbReference type="Proteomes" id="UP000031876"/>
    </source>
</evidence>
<proteinExistence type="predicted"/>
<dbReference type="Proteomes" id="UP000501107">
    <property type="component" value="Plasmid unnamed3"/>
</dbReference>
<reference evidence="3 5" key="3">
    <citation type="submission" date="2020-05" db="EMBL/GenBank/DDBJ databases">
        <title>FDA dAtabase for Regulatory Grade micrObial Sequences (FDA-ARGOS): Supporting development and validation of Infectious Disease Dx tests.</title>
        <authorList>
            <person name="Nelson B."/>
            <person name="Plummer A."/>
            <person name="Tallon L."/>
            <person name="Sadzewicz L."/>
            <person name="Zhao X."/>
            <person name="Vavikolanu K."/>
            <person name="Mehta A."/>
            <person name="Aluvathingal J."/>
            <person name="Nadendla S."/>
            <person name="Myers T."/>
            <person name="Yan Y."/>
            <person name="Sichtig H."/>
        </authorList>
    </citation>
    <scope>NUCLEOTIDE SEQUENCE [LARGE SCALE GENOMIC DNA]</scope>
    <source>
        <strain evidence="3 5">FDAARGOS_795</strain>
        <plasmid evidence="3 5">unnamed3</plasmid>
    </source>
</reference>
<reference evidence="1 4" key="1">
    <citation type="journal article" date="2015" name="Genome Announc.">
        <title>Complete genome sequences for 35 biothreat assay-relevant bacillus species.</title>
        <authorList>
            <person name="Johnson S.L."/>
            <person name="Daligault H.E."/>
            <person name="Davenport K.W."/>
            <person name="Jaissle J."/>
            <person name="Frey K.G."/>
            <person name="Ladner J.T."/>
            <person name="Broomall S.M."/>
            <person name="Bishop-Lilly K.A."/>
            <person name="Bruce D.C."/>
            <person name="Gibbons H.S."/>
            <person name="Coyne S.R."/>
            <person name="Lo C.C."/>
            <person name="Meincke L."/>
            <person name="Munk A.C."/>
            <person name="Koroleva G.I."/>
            <person name="Rosenzweig C.N."/>
            <person name="Palacios G.F."/>
            <person name="Redden C.L."/>
            <person name="Minogue T.D."/>
            <person name="Chain P.S."/>
        </authorList>
    </citation>
    <scope>NUCLEOTIDE SEQUENCE [LARGE SCALE GENOMIC DNA]</scope>
    <source>
        <strain evidence="1 4">HD1011</strain>
        <plasmid evidence="1 4">2</plasmid>
    </source>
</reference>
<dbReference type="EMBL" id="CP053979">
    <property type="protein sequence ID" value="QKH22748.1"/>
    <property type="molecule type" value="Genomic_DNA"/>
</dbReference>
<dbReference type="EMBL" id="VKQN01000001">
    <property type="protein sequence ID" value="MDR4174870.1"/>
    <property type="molecule type" value="Genomic_DNA"/>
</dbReference>
<evidence type="ECO:0000313" key="2">
    <source>
        <dbReference type="EMBL" id="MDR4174870.1"/>
    </source>
</evidence>
<reference evidence="2" key="2">
    <citation type="submission" date="2019-07" db="EMBL/GenBank/DDBJ databases">
        <title>Phylogenomic Reclassification of ATCC Bacillus Strains and Various Taxa within the Genus Bacillus.</title>
        <authorList>
            <person name="Riojas M.A."/>
            <person name="Frank A.M."/>
            <person name="Fenn S.L."/>
            <person name="King S.P."/>
            <person name="Brower S.M."/>
            <person name="Hazbon M.H."/>
        </authorList>
    </citation>
    <scope>NUCLEOTIDE SEQUENCE</scope>
    <source>
        <strain evidence="2">ATCC 35646</strain>
    </source>
</reference>
<dbReference type="KEGG" id="btw:BF38_5811"/>
<gene>
    <name evidence="1" type="ORF">BF38_5811</name>
    <name evidence="2" type="ORF">FO599_01825</name>
    <name evidence="3" type="ORF">FOC89_01815</name>
</gene>
<sequence length="227" mass="25924">MSKESKRAIYDVYNRAWFSNPTIRALGYNEDRFCTGLATTPKELIPLLNNKQCTGVVFLTSPVDFEEYHKNTGKKIQIEKFINGEEFLHYSYRDYANAMLEWGLDISDKEDLYKFDKRLEGNSLFLDSLINYGFKSNIDVEPFAMKVEGGAQFPLRTVYLTRGNLTFCVTSEQVAIKVGVDDFMIVHDATRDIDFQLLVDIMARGLGLSHGELQTELIKAIELSDIS</sequence>
<evidence type="ECO:0000313" key="3">
    <source>
        <dbReference type="EMBL" id="QKH22748.1"/>
    </source>
</evidence>
<geneLocation type="plasmid" evidence="1 4">
    <name>2</name>
</geneLocation>
<dbReference type="EMBL" id="CP009334">
    <property type="protein sequence ID" value="AJG73860.1"/>
    <property type="molecule type" value="Genomic_DNA"/>
</dbReference>
<dbReference type="Proteomes" id="UP000031876">
    <property type="component" value="Plasmid 2"/>
</dbReference>
<protein>
    <submittedName>
        <fullName evidence="3">Uncharacterized protein</fullName>
    </submittedName>
</protein>
<evidence type="ECO:0000313" key="1">
    <source>
        <dbReference type="EMBL" id="AJG73860.1"/>
    </source>
</evidence>
<geneLocation type="plasmid" evidence="3 5">
    <name>unnamed3</name>
</geneLocation>
<organism evidence="3 5">
    <name type="scientific">Bacillus thuringiensis</name>
    <dbReference type="NCBI Taxonomy" id="1428"/>
    <lineage>
        <taxon>Bacteria</taxon>
        <taxon>Bacillati</taxon>
        <taxon>Bacillota</taxon>
        <taxon>Bacilli</taxon>
        <taxon>Bacillales</taxon>
        <taxon>Bacillaceae</taxon>
        <taxon>Bacillus</taxon>
        <taxon>Bacillus cereus group</taxon>
    </lineage>
</organism>
<dbReference type="RefSeq" id="WP_000032489.1">
    <property type="nucleotide sequence ID" value="NZ_CP009334.1"/>
</dbReference>
<name>A0A0B5NBS9_BACTU</name>
<keyword evidence="3" id="KW-0614">Plasmid</keyword>
<dbReference type="Proteomes" id="UP001181533">
    <property type="component" value="Unassembled WGS sequence"/>
</dbReference>
<dbReference type="AlphaFoldDB" id="A0A0B5NBS9"/>